<dbReference type="Gene3D" id="2.60.40.10">
    <property type="entry name" value="Immunoglobulins"/>
    <property type="match status" value="5"/>
</dbReference>
<feature type="compositionally biased region" description="Polar residues" evidence="3">
    <location>
        <begin position="1280"/>
        <end position="1298"/>
    </location>
</feature>
<dbReference type="GO" id="GO:0007411">
    <property type="term" value="P:axon guidance"/>
    <property type="evidence" value="ECO:0007669"/>
    <property type="project" value="TreeGrafter"/>
</dbReference>
<dbReference type="SMART" id="SM00408">
    <property type="entry name" value="IGc2"/>
    <property type="match status" value="5"/>
</dbReference>
<dbReference type="InterPro" id="IPR013151">
    <property type="entry name" value="Immunoglobulin_dom"/>
</dbReference>
<evidence type="ECO:0000256" key="1">
    <source>
        <dbReference type="ARBA" id="ARBA00023157"/>
    </source>
</evidence>
<protein>
    <submittedName>
        <fullName evidence="6">Titin</fullName>
    </submittedName>
</protein>
<dbReference type="InterPro" id="IPR007110">
    <property type="entry name" value="Ig-like_dom"/>
</dbReference>
<dbReference type="InterPro" id="IPR013106">
    <property type="entry name" value="Ig_V-set"/>
</dbReference>
<feature type="region of interest" description="Disordered" evidence="3">
    <location>
        <begin position="1162"/>
        <end position="1204"/>
    </location>
</feature>
<dbReference type="GO" id="GO:0005886">
    <property type="term" value="C:plasma membrane"/>
    <property type="evidence" value="ECO:0007669"/>
    <property type="project" value="TreeGrafter"/>
</dbReference>
<dbReference type="InterPro" id="IPR003599">
    <property type="entry name" value="Ig_sub"/>
</dbReference>
<feature type="compositionally biased region" description="Polar residues" evidence="3">
    <location>
        <begin position="900"/>
        <end position="925"/>
    </location>
</feature>
<dbReference type="GO" id="GO:0070593">
    <property type="term" value="P:dendrite self-avoidance"/>
    <property type="evidence" value="ECO:0007669"/>
    <property type="project" value="TreeGrafter"/>
</dbReference>
<feature type="region of interest" description="Disordered" evidence="3">
    <location>
        <begin position="841"/>
        <end position="937"/>
    </location>
</feature>
<dbReference type="SMART" id="SM00406">
    <property type="entry name" value="IGv"/>
    <property type="match status" value="4"/>
</dbReference>
<dbReference type="PROSITE" id="PS50835">
    <property type="entry name" value="IG_LIKE"/>
    <property type="match status" value="5"/>
</dbReference>
<keyword evidence="2" id="KW-0393">Immunoglobulin domain</keyword>
<dbReference type="Pfam" id="PF13927">
    <property type="entry name" value="Ig_3"/>
    <property type="match status" value="3"/>
</dbReference>
<feature type="region of interest" description="Disordered" evidence="3">
    <location>
        <begin position="1102"/>
        <end position="1121"/>
    </location>
</feature>
<organism evidence="6 7">
    <name type="scientific">Scomber scombrus</name>
    <name type="common">Atlantic mackerel</name>
    <name type="synonym">Scomber vernalis</name>
    <dbReference type="NCBI Taxonomy" id="13677"/>
    <lineage>
        <taxon>Eukaryota</taxon>
        <taxon>Metazoa</taxon>
        <taxon>Chordata</taxon>
        <taxon>Craniata</taxon>
        <taxon>Vertebrata</taxon>
        <taxon>Euteleostomi</taxon>
        <taxon>Actinopterygii</taxon>
        <taxon>Neopterygii</taxon>
        <taxon>Teleostei</taxon>
        <taxon>Neoteleostei</taxon>
        <taxon>Acanthomorphata</taxon>
        <taxon>Pelagiaria</taxon>
        <taxon>Scombriformes</taxon>
        <taxon>Scombridae</taxon>
        <taxon>Scomber</taxon>
    </lineage>
</organism>
<proteinExistence type="predicted"/>
<dbReference type="InterPro" id="IPR036179">
    <property type="entry name" value="Ig-like_dom_sf"/>
</dbReference>
<evidence type="ECO:0000313" key="6">
    <source>
        <dbReference type="EMBL" id="CAK6959735.1"/>
    </source>
</evidence>
<feature type="domain" description="Ig-like" evidence="5">
    <location>
        <begin position="411"/>
        <end position="502"/>
    </location>
</feature>
<dbReference type="PANTHER" id="PTHR10075:SF100">
    <property type="entry name" value="FASCICLIN-2"/>
    <property type="match status" value="1"/>
</dbReference>
<dbReference type="Pfam" id="PF07679">
    <property type="entry name" value="I-set"/>
    <property type="match status" value="1"/>
</dbReference>
<dbReference type="InterPro" id="IPR013098">
    <property type="entry name" value="Ig_I-set"/>
</dbReference>
<evidence type="ECO:0000256" key="2">
    <source>
        <dbReference type="ARBA" id="ARBA00023319"/>
    </source>
</evidence>
<name>A0AAV1NKR3_SCOSC</name>
<keyword evidence="4" id="KW-0472">Membrane</keyword>
<feature type="compositionally biased region" description="Low complexity" evidence="3">
    <location>
        <begin position="873"/>
        <end position="887"/>
    </location>
</feature>
<dbReference type="GO" id="GO:0030424">
    <property type="term" value="C:axon"/>
    <property type="evidence" value="ECO:0007669"/>
    <property type="project" value="TreeGrafter"/>
</dbReference>
<keyword evidence="4" id="KW-0812">Transmembrane</keyword>
<dbReference type="InterPro" id="IPR003598">
    <property type="entry name" value="Ig_sub2"/>
</dbReference>
<evidence type="ECO:0000259" key="5">
    <source>
        <dbReference type="PROSITE" id="PS50835"/>
    </source>
</evidence>
<dbReference type="SMART" id="SM00409">
    <property type="entry name" value="IG"/>
    <property type="match status" value="5"/>
</dbReference>
<reference evidence="6 7" key="1">
    <citation type="submission" date="2024-01" db="EMBL/GenBank/DDBJ databases">
        <authorList>
            <person name="Alioto T."/>
            <person name="Alioto T."/>
            <person name="Gomez Garrido J."/>
        </authorList>
    </citation>
    <scope>NUCLEOTIDE SEQUENCE [LARGE SCALE GENOMIC DNA]</scope>
</reference>
<dbReference type="InterPro" id="IPR013783">
    <property type="entry name" value="Ig-like_fold"/>
</dbReference>
<feature type="domain" description="Ig-like" evidence="5">
    <location>
        <begin position="129"/>
        <end position="213"/>
    </location>
</feature>
<evidence type="ECO:0000256" key="3">
    <source>
        <dbReference type="SAM" id="MobiDB-lite"/>
    </source>
</evidence>
<dbReference type="GO" id="GO:0007156">
    <property type="term" value="P:homophilic cell adhesion via plasma membrane adhesion molecules"/>
    <property type="evidence" value="ECO:0007669"/>
    <property type="project" value="TreeGrafter"/>
</dbReference>
<dbReference type="FunFam" id="2.60.40.10:FF:000032">
    <property type="entry name" value="palladin isoform X1"/>
    <property type="match status" value="3"/>
</dbReference>
<dbReference type="Proteomes" id="UP001314229">
    <property type="component" value="Unassembled WGS sequence"/>
</dbReference>
<sequence length="1298" mass="142354">MDEAVWQSPYASQGALHLAVSAQLGLEDVFFSPQDQTVREGESAFFQCVSGESSPPASITWLQDGKVVTRGRQIQGEYGGGNQKKTSGTLHLFNVTLEDDGIYICVTHNSLLNISKKSEPARLTVLGVPQNLQIMQGPDNITVAMGTEVSMHCAVRGFPVPMVHWFKDGCVLTNCSTSFSLQNNGQLLTFRNVTKKDEGFYHCEASNQNETIKSQPAFLLLAEMDWSFVQQPTNLTVKRGESVTLTCRPPYSRPRAQVSWFKNNKLLTPTAHINVLPGGDLFFHSVQEFDRGDYFCRASNIHLQRFLTSKRASLSVLEPPSVKLWPQVLTVPVGARVVLECQVSGHPLPSINWVKRGNSKQTGGKIALGLRNATLVMQSVRSYDEGMYMCEASNTLGQSHGAAMLRVAVSPIIVTSVGEVRCMIGASAVLPCSAVGIPPITYTWTRGRAETNSLISQTEDRHIDEAGALHISSVQRSDAGEYYCTAENRAGQHQRRTILTVTGMLTSTHHFIPVLEDITKNMLLSTNTSKELRISSSSVAEQHAKITHPPHVKAQHKETICSSSDCDASTNRAIPFSTFSRGAVAESKMQQRSLHPLSQLTTNPTKPLITQMQPPMLPPPPHPNFQSVDLHTQLPVISDPLSVLNSEPTITQSQTSVVTSEGLVTGLEYPSQTHLTETPSRSRFRHQVREEMSIEPDSAGTDTQTSRKPFIETPVSQSPSNLSVSGPSIFSELDSYSLTRTRGNITQSTTSQSVSFTMSMSSQTEMHQSVTESHQMVTENQFSQTYDEPTSTKITQTKLVQAGQSLHQRTHQQPSPTISQISQTYHQQRFNQGLHPKFHFEHHVPSTQPLPSLVNKPQESQTHEQPSPMLPKPTLTISTPPQTQPQSSPMPHPVPHSRLPQPQTESFPLQHKNTPKIQPSISSTHLPDRTSDPSHLDPEVPVVHQVNVSNQVQLNISQQGQPVQSAKSANDTELTEWLKRNTSQSPMTSNDPRVTQQSPSWLPVLEKHDIPIVVGVGVSLAFIFITVTFYSVVQKNEPAPTSRAAQRNLGVPIRNTERRAAGRTYENRAFEDDDCVAVIEQSPNMSDTCARPSGPSLVTVQMEPTSENRQEDIPPALDNHSVTVETYPEPILDTKIDPSLEEEKGCSLSQPSIQLQCAEDCASNRGDNHSPCQDALPPPLSLPSRSPSPSPPSRHEESLRSSLTLQSAEPFAAPIHHSLSISRGNPPLLLSHHVSLGLTTVAVDVHFYPAATTSMGVGTNTHISSVSNSTSVTAPLFSPSLVNSPENDQSTARLHQCK</sequence>
<gene>
    <name evidence="6" type="ORF">FSCOSCO3_A029865</name>
</gene>
<feature type="region of interest" description="Disordered" evidence="3">
    <location>
        <begin position="802"/>
        <end position="823"/>
    </location>
</feature>
<comment type="caution">
    <text evidence="6">The sequence shown here is derived from an EMBL/GenBank/DDBJ whole genome shotgun (WGS) entry which is preliminary data.</text>
</comment>
<feature type="region of interest" description="Disordered" evidence="3">
    <location>
        <begin position="1279"/>
        <end position="1298"/>
    </location>
</feature>
<feature type="domain" description="Ig-like" evidence="5">
    <location>
        <begin position="27"/>
        <end position="124"/>
    </location>
</feature>
<keyword evidence="1" id="KW-1015">Disulfide bond</keyword>
<feature type="transmembrane region" description="Helical" evidence="4">
    <location>
        <begin position="1012"/>
        <end position="1033"/>
    </location>
</feature>
<feature type="compositionally biased region" description="Pro residues" evidence="3">
    <location>
        <begin position="1176"/>
        <end position="1192"/>
    </location>
</feature>
<evidence type="ECO:0000256" key="4">
    <source>
        <dbReference type="SAM" id="Phobius"/>
    </source>
</evidence>
<evidence type="ECO:0000313" key="7">
    <source>
        <dbReference type="Proteomes" id="UP001314229"/>
    </source>
</evidence>
<feature type="compositionally biased region" description="Basic and acidic residues" evidence="3">
    <location>
        <begin position="926"/>
        <end position="937"/>
    </location>
</feature>
<dbReference type="SUPFAM" id="SSF48726">
    <property type="entry name" value="Immunoglobulin"/>
    <property type="match status" value="5"/>
</dbReference>
<dbReference type="CDD" id="cd00096">
    <property type="entry name" value="Ig"/>
    <property type="match status" value="1"/>
</dbReference>
<dbReference type="GO" id="GO:0098632">
    <property type="term" value="F:cell-cell adhesion mediator activity"/>
    <property type="evidence" value="ECO:0007669"/>
    <property type="project" value="TreeGrafter"/>
</dbReference>
<dbReference type="EMBL" id="CAWUFR010000041">
    <property type="protein sequence ID" value="CAK6959735.1"/>
    <property type="molecule type" value="Genomic_DNA"/>
</dbReference>
<dbReference type="PANTHER" id="PTHR10075">
    <property type="entry name" value="BASIGIN RELATED"/>
    <property type="match status" value="1"/>
</dbReference>
<dbReference type="Pfam" id="PF00047">
    <property type="entry name" value="ig"/>
    <property type="match status" value="1"/>
</dbReference>
<feature type="compositionally biased region" description="Polar residues" evidence="3">
    <location>
        <begin position="845"/>
        <end position="865"/>
    </location>
</feature>
<keyword evidence="7" id="KW-1185">Reference proteome</keyword>
<accession>A0AAV1NKR3</accession>
<feature type="domain" description="Ig-like" evidence="5">
    <location>
        <begin position="320"/>
        <end position="410"/>
    </location>
</feature>
<feature type="domain" description="Ig-like" evidence="5">
    <location>
        <begin position="216"/>
        <end position="315"/>
    </location>
</feature>
<keyword evidence="4" id="KW-1133">Transmembrane helix</keyword>
<feature type="compositionally biased region" description="Low complexity" evidence="3">
    <location>
        <begin position="812"/>
        <end position="823"/>
    </location>
</feature>